<proteinExistence type="predicted"/>
<sequence length="83" mass="9488">MTSKEVFLILVASHMNSKKVFQILVELDMGFMDQSDGSQGGHENAYNDKFNSSSYSKNDIHEQKFDLEDDAHAFYNAYAKEMV</sequence>
<comment type="caution">
    <text evidence="1">The sequence shown here is derived from an EMBL/GenBank/DDBJ whole genome shotgun (WGS) entry which is preliminary data.</text>
</comment>
<keyword evidence="2" id="KW-1185">Reference proteome</keyword>
<reference evidence="1" key="1">
    <citation type="submission" date="2022-02" db="EMBL/GenBank/DDBJ databases">
        <title>Plant Genome Project.</title>
        <authorList>
            <person name="Zhang R.-G."/>
        </authorList>
    </citation>
    <scope>NUCLEOTIDE SEQUENCE</scope>
    <source>
        <strain evidence="1">AT1</strain>
    </source>
</reference>
<organism evidence="1 2">
    <name type="scientific">Rhododendron molle</name>
    <name type="common">Chinese azalea</name>
    <name type="synonym">Azalea mollis</name>
    <dbReference type="NCBI Taxonomy" id="49168"/>
    <lineage>
        <taxon>Eukaryota</taxon>
        <taxon>Viridiplantae</taxon>
        <taxon>Streptophyta</taxon>
        <taxon>Embryophyta</taxon>
        <taxon>Tracheophyta</taxon>
        <taxon>Spermatophyta</taxon>
        <taxon>Magnoliopsida</taxon>
        <taxon>eudicotyledons</taxon>
        <taxon>Gunneridae</taxon>
        <taxon>Pentapetalae</taxon>
        <taxon>asterids</taxon>
        <taxon>Ericales</taxon>
        <taxon>Ericaceae</taxon>
        <taxon>Ericoideae</taxon>
        <taxon>Rhodoreae</taxon>
        <taxon>Rhododendron</taxon>
    </lineage>
</organism>
<name>A0ACC0PTF3_RHOML</name>
<gene>
    <name evidence="1" type="ORF">RHMOL_Rhmol02G0234300</name>
</gene>
<evidence type="ECO:0000313" key="2">
    <source>
        <dbReference type="Proteomes" id="UP001062846"/>
    </source>
</evidence>
<dbReference type="Proteomes" id="UP001062846">
    <property type="component" value="Chromosome 2"/>
</dbReference>
<dbReference type="EMBL" id="CM046389">
    <property type="protein sequence ID" value="KAI8568871.1"/>
    <property type="molecule type" value="Genomic_DNA"/>
</dbReference>
<accession>A0ACC0PTF3</accession>
<protein>
    <submittedName>
        <fullName evidence="1">Uncharacterized protein</fullName>
    </submittedName>
</protein>
<evidence type="ECO:0000313" key="1">
    <source>
        <dbReference type="EMBL" id="KAI8568871.1"/>
    </source>
</evidence>